<comment type="caution">
    <text evidence="7">The sequence shown here is derived from an EMBL/GenBank/DDBJ whole genome shotgun (WGS) entry which is preliminary data.</text>
</comment>
<evidence type="ECO:0000256" key="2">
    <source>
        <dbReference type="ARBA" id="ARBA00022448"/>
    </source>
</evidence>
<evidence type="ECO:0000313" key="7">
    <source>
        <dbReference type="EMBL" id="THV39457.1"/>
    </source>
</evidence>
<dbReference type="AlphaFoldDB" id="A0A4S8Q591"/>
<dbReference type="CDD" id="cd10334">
    <property type="entry name" value="SLC6sbd_u1"/>
    <property type="match status" value="1"/>
</dbReference>
<dbReference type="InterPro" id="IPR000175">
    <property type="entry name" value="Na/ntran_symport"/>
</dbReference>
<reference evidence="8" key="1">
    <citation type="submission" date="2019-04" db="EMBL/GenBank/DDBJ databases">
        <title>Nocardioides xinjiangensis sp. nov.</title>
        <authorList>
            <person name="Liu S."/>
        </authorList>
    </citation>
    <scope>NUCLEOTIDE SEQUENCE [LARGE SCALE GENOMIC DNA]</scope>
    <source>
        <strain evidence="8">18</strain>
    </source>
</reference>
<feature type="transmembrane region" description="Helical" evidence="6">
    <location>
        <begin position="224"/>
        <end position="246"/>
    </location>
</feature>
<keyword evidence="2" id="KW-0813">Transport</keyword>
<dbReference type="PANTHER" id="PTHR42948">
    <property type="entry name" value="TRANSPORTER"/>
    <property type="match status" value="1"/>
</dbReference>
<evidence type="ECO:0000256" key="5">
    <source>
        <dbReference type="ARBA" id="ARBA00023136"/>
    </source>
</evidence>
<organism evidence="7 8">
    <name type="scientific">Glycomyces buryatensis</name>
    <dbReference type="NCBI Taxonomy" id="2570927"/>
    <lineage>
        <taxon>Bacteria</taxon>
        <taxon>Bacillati</taxon>
        <taxon>Actinomycetota</taxon>
        <taxon>Actinomycetes</taxon>
        <taxon>Glycomycetales</taxon>
        <taxon>Glycomycetaceae</taxon>
        <taxon>Glycomyces</taxon>
    </lineage>
</organism>
<evidence type="ECO:0000313" key="8">
    <source>
        <dbReference type="Proteomes" id="UP000308760"/>
    </source>
</evidence>
<dbReference type="GO" id="GO:0016020">
    <property type="term" value="C:membrane"/>
    <property type="evidence" value="ECO:0007669"/>
    <property type="project" value="UniProtKB-SubCell"/>
</dbReference>
<feature type="transmembrane region" description="Helical" evidence="6">
    <location>
        <begin position="180"/>
        <end position="204"/>
    </location>
</feature>
<feature type="transmembrane region" description="Helical" evidence="6">
    <location>
        <begin position="389"/>
        <end position="409"/>
    </location>
</feature>
<dbReference type="RefSeq" id="WP_136535875.1">
    <property type="nucleotide sequence ID" value="NZ_STGY01000066.1"/>
</dbReference>
<dbReference type="Proteomes" id="UP000308760">
    <property type="component" value="Unassembled WGS sequence"/>
</dbReference>
<accession>A0A4S8Q591</accession>
<dbReference type="PROSITE" id="PS50267">
    <property type="entry name" value="NA_NEUROTRAN_SYMP_3"/>
    <property type="match status" value="1"/>
</dbReference>
<feature type="transmembrane region" description="Helical" evidence="6">
    <location>
        <begin position="324"/>
        <end position="348"/>
    </location>
</feature>
<feature type="transmembrane region" description="Helical" evidence="6">
    <location>
        <begin position="360"/>
        <end position="377"/>
    </location>
</feature>
<dbReference type="PRINTS" id="PR00176">
    <property type="entry name" value="NANEUSMPORT"/>
</dbReference>
<feature type="transmembrane region" description="Helical" evidence="6">
    <location>
        <begin position="430"/>
        <end position="449"/>
    </location>
</feature>
<feature type="transmembrane region" description="Helical" evidence="6">
    <location>
        <begin position="469"/>
        <end position="490"/>
    </location>
</feature>
<evidence type="ECO:0000256" key="6">
    <source>
        <dbReference type="SAM" id="Phobius"/>
    </source>
</evidence>
<feature type="transmembrane region" description="Helical" evidence="6">
    <location>
        <begin position="12"/>
        <end position="31"/>
    </location>
</feature>
<keyword evidence="4 6" id="KW-1133">Transmembrane helix</keyword>
<proteinExistence type="predicted"/>
<evidence type="ECO:0000256" key="4">
    <source>
        <dbReference type="ARBA" id="ARBA00022989"/>
    </source>
</evidence>
<feature type="transmembrane region" description="Helical" evidence="6">
    <location>
        <begin position="149"/>
        <end position="168"/>
    </location>
</feature>
<feature type="transmembrane region" description="Helical" evidence="6">
    <location>
        <begin position="292"/>
        <end position="312"/>
    </location>
</feature>
<feature type="transmembrane region" description="Helical" evidence="6">
    <location>
        <begin position="86"/>
        <end position="114"/>
    </location>
</feature>
<sequence>MKTRETWGTRAGFIMAAAGSAIGLGNIWRFPGEAYEFGGGAFLVPYLIAILTAGIPLLLLEYTIGRRYRSGPPSAFRMLSPRAEGIGWWQNAIAFFLATFYAVIIAWAVCYVFFAVTRSWGEDSAMFFGVDFLAASEDPLTFGEYRPTIMAALIGVWVLVLVIMLGGVRKGVELANRICIPLLVVLFGVIVIRAVTLDGALDGLNAFFTPQWDTITALETGPEIWLAAYGQVFFSLSIGMGTMIAYSSYLKKKAELSTTAVTVAFANSSFELMAGIGVFSILGFMSAQSGTAIGELVGVGGGVAFVTFPAILNEMPGGNFVGVLFFASLVVAGVSSIISMVIVPFSSVEDRFGWSRKKTVAVIGIPMALFSILIYPTTNGSSMVDAVDFAVSGYGLVLGGLATIVLAFATGKIRVLAAEANRTSVLKLGWVWYVCLALTTIMLTLVLILNVKGQIEDLSDPEIANELIYINWGVGGAMILFGLVMTAVMYRRPLPVANSEDGESVDSGSATA</sequence>
<gene>
    <name evidence="7" type="ORF">FAB82_17730</name>
</gene>
<comment type="subcellular location">
    <subcellularLocation>
        <location evidence="1">Membrane</location>
        <topology evidence="1">Multi-pass membrane protein</topology>
    </subcellularLocation>
</comment>
<dbReference type="SUPFAM" id="SSF161070">
    <property type="entry name" value="SNF-like"/>
    <property type="match status" value="1"/>
</dbReference>
<keyword evidence="8" id="KW-1185">Reference proteome</keyword>
<dbReference type="EMBL" id="STGY01000066">
    <property type="protein sequence ID" value="THV39457.1"/>
    <property type="molecule type" value="Genomic_DNA"/>
</dbReference>
<dbReference type="InterPro" id="IPR037272">
    <property type="entry name" value="SNS_sf"/>
</dbReference>
<feature type="transmembrane region" description="Helical" evidence="6">
    <location>
        <begin position="43"/>
        <end position="65"/>
    </location>
</feature>
<dbReference type="NCBIfam" id="NF037979">
    <property type="entry name" value="Na_transp"/>
    <property type="match status" value="1"/>
</dbReference>
<evidence type="ECO:0000256" key="1">
    <source>
        <dbReference type="ARBA" id="ARBA00004141"/>
    </source>
</evidence>
<dbReference type="OrthoDB" id="9762833at2"/>
<reference evidence="7 8" key="2">
    <citation type="submission" date="2019-05" db="EMBL/GenBank/DDBJ databases">
        <title>Glycomyces buryatensis sp. nov.</title>
        <authorList>
            <person name="Nikitina E."/>
        </authorList>
    </citation>
    <scope>NUCLEOTIDE SEQUENCE [LARGE SCALE GENOMIC DNA]</scope>
    <source>
        <strain evidence="7 8">18</strain>
    </source>
</reference>
<name>A0A4S8Q591_9ACTN</name>
<evidence type="ECO:0000256" key="3">
    <source>
        <dbReference type="ARBA" id="ARBA00022692"/>
    </source>
</evidence>
<protein>
    <submittedName>
        <fullName evidence="7">Sodium-dependent transporter</fullName>
    </submittedName>
</protein>
<dbReference type="Pfam" id="PF00209">
    <property type="entry name" value="SNF"/>
    <property type="match status" value="2"/>
</dbReference>
<keyword evidence="5 6" id="KW-0472">Membrane</keyword>
<keyword evidence="3 6" id="KW-0812">Transmembrane</keyword>
<dbReference type="PANTHER" id="PTHR42948:SF1">
    <property type="entry name" value="TRANSPORTER"/>
    <property type="match status" value="1"/>
</dbReference>